<accession>A0A6A4FL91</accession>
<comment type="caution">
    <text evidence="8">The sequence shown here is derived from an EMBL/GenBank/DDBJ whole genome shotgun (WGS) entry which is preliminary data.</text>
</comment>
<sequence length="329" mass="37573">MRILDYSIDKLLVKAREVNSEWELYPTELKSDNCGETPTAMQRVCRLQAATRDPPEVEADVDTVERHEMRAVVPNMCPTSLNDVIRFLEKKVEVAEKMGLTLDDRAKLRTILRVRVDCFRVDFGNDPPVRVGPMQVRLKAGAPPVRAQPRRYFPGDRAFLDRHTAALLAHGLVFKNHRSSQDFWGAVVTQLEPNEVKLSLEEQHHRPAAFLSGRFVGAAARCPTIEKEAFAIIESTRRIENLLLRTKGSRLFTDHRNLVYIFDPYATDCAMTRYQADKLQRWAMPLLAFRYVIEHVPGEVNAWGDLLSRWGAGPALKQGRTSRRVAGWR</sequence>
<keyword evidence="2" id="KW-0548">Nucleotidyltransferase</keyword>
<evidence type="ECO:0000256" key="3">
    <source>
        <dbReference type="ARBA" id="ARBA00022722"/>
    </source>
</evidence>
<dbReference type="EMBL" id="QXFT01000366">
    <property type="protein sequence ID" value="KAE9346006.1"/>
    <property type="molecule type" value="Genomic_DNA"/>
</dbReference>
<dbReference type="GO" id="GO:0004519">
    <property type="term" value="F:endonuclease activity"/>
    <property type="evidence" value="ECO:0007669"/>
    <property type="project" value="UniProtKB-KW"/>
</dbReference>
<protein>
    <recommendedName>
        <fullName evidence="7">Reverse transcriptase RNase H-like domain-containing protein</fullName>
    </recommendedName>
</protein>
<evidence type="ECO:0000256" key="5">
    <source>
        <dbReference type="ARBA" id="ARBA00022801"/>
    </source>
</evidence>
<reference evidence="8 9" key="1">
    <citation type="submission" date="2018-08" db="EMBL/GenBank/DDBJ databases">
        <title>Genomic investigation of the strawberry pathogen Phytophthora fragariae indicates pathogenicity is determined by transcriptional variation in three key races.</title>
        <authorList>
            <person name="Adams T.M."/>
            <person name="Armitage A.D."/>
            <person name="Sobczyk M.K."/>
            <person name="Bates H.J."/>
            <person name="Dunwell J.M."/>
            <person name="Nellist C.F."/>
            <person name="Harrison R.J."/>
        </authorList>
    </citation>
    <scope>NUCLEOTIDE SEQUENCE [LARGE SCALE GENOMIC DNA]</scope>
    <source>
        <strain evidence="8 9">SCRP333</strain>
    </source>
</reference>
<dbReference type="GO" id="GO:0003964">
    <property type="term" value="F:RNA-directed DNA polymerase activity"/>
    <property type="evidence" value="ECO:0007669"/>
    <property type="project" value="UniProtKB-KW"/>
</dbReference>
<evidence type="ECO:0000256" key="6">
    <source>
        <dbReference type="ARBA" id="ARBA00022918"/>
    </source>
</evidence>
<dbReference type="GO" id="GO:0016787">
    <property type="term" value="F:hydrolase activity"/>
    <property type="evidence" value="ECO:0007669"/>
    <property type="project" value="UniProtKB-KW"/>
</dbReference>
<dbReference type="InterPro" id="IPR043502">
    <property type="entry name" value="DNA/RNA_pol_sf"/>
</dbReference>
<dbReference type="PANTHER" id="PTHR37984:SF5">
    <property type="entry name" value="PROTEIN NYNRIN-LIKE"/>
    <property type="match status" value="1"/>
</dbReference>
<dbReference type="InterPro" id="IPR050951">
    <property type="entry name" value="Retrovirus_Pol_polyprotein"/>
</dbReference>
<dbReference type="InterPro" id="IPR041373">
    <property type="entry name" value="RT_RNaseH"/>
</dbReference>
<dbReference type="SUPFAM" id="SSF56672">
    <property type="entry name" value="DNA/RNA polymerases"/>
    <property type="match status" value="1"/>
</dbReference>
<evidence type="ECO:0000256" key="2">
    <source>
        <dbReference type="ARBA" id="ARBA00022695"/>
    </source>
</evidence>
<evidence type="ECO:0000313" key="8">
    <source>
        <dbReference type="EMBL" id="KAE9346006.1"/>
    </source>
</evidence>
<keyword evidence="9" id="KW-1185">Reference proteome</keyword>
<name>A0A6A4FL91_9STRA</name>
<organism evidence="8 9">
    <name type="scientific">Phytophthora rubi</name>
    <dbReference type="NCBI Taxonomy" id="129364"/>
    <lineage>
        <taxon>Eukaryota</taxon>
        <taxon>Sar</taxon>
        <taxon>Stramenopiles</taxon>
        <taxon>Oomycota</taxon>
        <taxon>Peronosporomycetes</taxon>
        <taxon>Peronosporales</taxon>
        <taxon>Peronosporaceae</taxon>
        <taxon>Phytophthora</taxon>
    </lineage>
</organism>
<evidence type="ECO:0000259" key="7">
    <source>
        <dbReference type="Pfam" id="PF17917"/>
    </source>
</evidence>
<dbReference type="PANTHER" id="PTHR37984">
    <property type="entry name" value="PROTEIN CBG26694"/>
    <property type="match status" value="1"/>
</dbReference>
<dbReference type="AlphaFoldDB" id="A0A6A4FL91"/>
<keyword evidence="1" id="KW-0808">Transferase</keyword>
<evidence type="ECO:0000256" key="4">
    <source>
        <dbReference type="ARBA" id="ARBA00022759"/>
    </source>
</evidence>
<evidence type="ECO:0000256" key="1">
    <source>
        <dbReference type="ARBA" id="ARBA00022679"/>
    </source>
</evidence>
<proteinExistence type="predicted"/>
<keyword evidence="3" id="KW-0540">Nuclease</keyword>
<dbReference type="Pfam" id="PF17917">
    <property type="entry name" value="RT_RNaseH"/>
    <property type="match status" value="1"/>
</dbReference>
<evidence type="ECO:0000313" key="9">
    <source>
        <dbReference type="Proteomes" id="UP000434957"/>
    </source>
</evidence>
<keyword evidence="6" id="KW-0695">RNA-directed DNA polymerase</keyword>
<keyword evidence="4" id="KW-0255">Endonuclease</keyword>
<feature type="domain" description="Reverse transcriptase RNase H-like" evidence="7">
    <location>
        <begin position="179"/>
        <end position="289"/>
    </location>
</feature>
<gene>
    <name evidence="8" type="ORF">PR003_g7643</name>
</gene>
<dbReference type="Proteomes" id="UP000434957">
    <property type="component" value="Unassembled WGS sequence"/>
</dbReference>
<keyword evidence="5" id="KW-0378">Hydrolase</keyword>